<dbReference type="InterPro" id="IPR025558">
    <property type="entry name" value="DUF4283"/>
</dbReference>
<feature type="compositionally biased region" description="Low complexity" evidence="1">
    <location>
        <begin position="450"/>
        <end position="461"/>
    </location>
</feature>
<feature type="region of interest" description="Disordered" evidence="1">
    <location>
        <begin position="532"/>
        <end position="669"/>
    </location>
</feature>
<feature type="compositionally biased region" description="Basic and acidic residues" evidence="1">
    <location>
        <begin position="1"/>
        <end position="13"/>
    </location>
</feature>
<dbReference type="Pfam" id="PF14111">
    <property type="entry name" value="DUF4283"/>
    <property type="match status" value="1"/>
</dbReference>
<feature type="region of interest" description="Disordered" evidence="1">
    <location>
        <begin position="447"/>
        <end position="496"/>
    </location>
</feature>
<dbReference type="EMBL" id="JACGCM010002568">
    <property type="protein sequence ID" value="KAF6138637.1"/>
    <property type="molecule type" value="Genomic_DNA"/>
</dbReference>
<evidence type="ECO:0000313" key="3">
    <source>
        <dbReference type="EMBL" id="KAF6138637.1"/>
    </source>
</evidence>
<accession>A0A7J7L7N2</accession>
<name>A0A7J7L7N2_9MAGN</name>
<comment type="caution">
    <text evidence="3">The sequence shown here is derived from an EMBL/GenBank/DDBJ whole genome shotgun (WGS) entry which is preliminary data.</text>
</comment>
<evidence type="ECO:0000313" key="4">
    <source>
        <dbReference type="Proteomes" id="UP000541444"/>
    </source>
</evidence>
<feature type="compositionally biased region" description="Polar residues" evidence="1">
    <location>
        <begin position="537"/>
        <end position="548"/>
    </location>
</feature>
<feature type="compositionally biased region" description="Acidic residues" evidence="1">
    <location>
        <begin position="198"/>
        <end position="209"/>
    </location>
</feature>
<feature type="compositionally biased region" description="Polar residues" evidence="1">
    <location>
        <begin position="643"/>
        <end position="669"/>
    </location>
</feature>
<feature type="compositionally biased region" description="Polar residues" evidence="1">
    <location>
        <begin position="475"/>
        <end position="487"/>
    </location>
</feature>
<gene>
    <name evidence="3" type="ORF">GIB67_032531</name>
</gene>
<reference evidence="3 4" key="1">
    <citation type="journal article" date="2020" name="IScience">
        <title>Genome Sequencing of the Endangered Kingdonia uniflora (Circaeasteraceae, Ranunculales) Reveals Potential Mechanisms of Evolutionary Specialization.</title>
        <authorList>
            <person name="Sun Y."/>
            <person name="Deng T."/>
            <person name="Zhang A."/>
            <person name="Moore M.J."/>
            <person name="Landis J.B."/>
            <person name="Lin N."/>
            <person name="Zhang H."/>
            <person name="Zhang X."/>
            <person name="Huang J."/>
            <person name="Zhang X."/>
            <person name="Sun H."/>
            <person name="Wang H."/>
        </authorList>
    </citation>
    <scope>NUCLEOTIDE SEQUENCE [LARGE SCALE GENOMIC DNA]</scope>
    <source>
        <strain evidence="3">TB1705</strain>
        <tissue evidence="3">Leaf</tissue>
    </source>
</reference>
<feature type="region of interest" description="Disordered" evidence="1">
    <location>
        <begin position="190"/>
        <end position="209"/>
    </location>
</feature>
<feature type="compositionally biased region" description="Basic and acidic residues" evidence="1">
    <location>
        <begin position="603"/>
        <end position="641"/>
    </location>
</feature>
<evidence type="ECO:0000256" key="1">
    <source>
        <dbReference type="SAM" id="MobiDB-lite"/>
    </source>
</evidence>
<dbReference type="OrthoDB" id="1939300at2759"/>
<dbReference type="PANTHER" id="PTHR31286">
    <property type="entry name" value="GLYCINE-RICH CELL WALL STRUCTURAL PROTEIN 1.8-LIKE"/>
    <property type="match status" value="1"/>
</dbReference>
<evidence type="ECO:0000259" key="2">
    <source>
        <dbReference type="Pfam" id="PF14111"/>
    </source>
</evidence>
<protein>
    <recommendedName>
        <fullName evidence="2">DUF4283 domain-containing protein</fullName>
    </recommendedName>
</protein>
<dbReference type="InterPro" id="IPR040256">
    <property type="entry name" value="At4g02000-like"/>
</dbReference>
<dbReference type="AlphaFoldDB" id="A0A7J7L7N2"/>
<organism evidence="3 4">
    <name type="scientific">Kingdonia uniflora</name>
    <dbReference type="NCBI Taxonomy" id="39325"/>
    <lineage>
        <taxon>Eukaryota</taxon>
        <taxon>Viridiplantae</taxon>
        <taxon>Streptophyta</taxon>
        <taxon>Embryophyta</taxon>
        <taxon>Tracheophyta</taxon>
        <taxon>Spermatophyta</taxon>
        <taxon>Magnoliopsida</taxon>
        <taxon>Ranunculales</taxon>
        <taxon>Circaeasteraceae</taxon>
        <taxon>Kingdonia</taxon>
    </lineage>
</organism>
<feature type="region of interest" description="Disordered" evidence="1">
    <location>
        <begin position="1"/>
        <end position="31"/>
    </location>
</feature>
<sequence>MEVFSHRTADRIEPQNQQQLGRGTPNLRGDLGVRRGGAYNRAFPEHRVGMNTGEIFDRRDSEEHLAQLAKESQELKEHTMKLLTENDATKGDEYIDKSNATKSRGSAVLQLLKGCPVECCDTKTCAADCVNGELKVGICMRLCHVTSPNALPLTEFGGVNTNKGPENVNGDESNPIPVEGEMQTECSTEVDGVGNENGQEEDGTNKEEEIDEFPPLGNSKKAQPAAAATAICWASKLVGTAHHRGKTKLSLIPPMIVNGITVVNLYDEDFKDTISEHEKFVVGNFVGRKLAFPFVRDSLKRLWELKGSFEMSLRSNNTFFFKFCCEDREKVLGMGPQYLASRLFVIRPWRPLIENEINELKSVPIWVNLWNVPSYMWTDKGLSAIASAIGTSLSIDKATEEQTRTSFARVCVEVAWIVNTPRCNECAVFGHNKTNCPKASRGKKVEAWLPTGPNINTNGNGDRVENKERSEKQQLSDNSQPQNTEGAGTNDDRGDWLVPKSKQIAHRGNTPSPSKGLITKSTFEQLDQLGDSENVEEGNTSAQRSNMNPDDLQNKNQGTDNTEDGVDTAAMNTEHVETQVSTTGKELNNNNTNVGEATTQQESSEKAKQKLEDNKNRKEGKLDKEVKESAEPSREKYREDGVNATNNKGGQGSTRVQRGSSNNSHSSQC</sequence>
<dbReference type="Proteomes" id="UP000541444">
    <property type="component" value="Unassembled WGS sequence"/>
</dbReference>
<feature type="compositionally biased region" description="Polar residues" evidence="1">
    <location>
        <begin position="578"/>
        <end position="602"/>
    </location>
</feature>
<dbReference type="PANTHER" id="PTHR31286:SF180">
    <property type="entry name" value="OS10G0362600 PROTEIN"/>
    <property type="match status" value="1"/>
</dbReference>
<proteinExistence type="predicted"/>
<keyword evidence="4" id="KW-1185">Reference proteome</keyword>
<feature type="domain" description="DUF4283" evidence="2">
    <location>
        <begin position="275"/>
        <end position="351"/>
    </location>
</feature>
<feature type="compositionally biased region" description="Basic and acidic residues" evidence="1">
    <location>
        <begin position="462"/>
        <end position="474"/>
    </location>
</feature>